<reference evidence="4 5" key="1">
    <citation type="journal article" date="2013" name="BMC Genomics">
        <title>Genomics-driven discovery of the pneumocandin biosynthetic gene cluster in the fungus Glarea lozoyensis.</title>
        <authorList>
            <person name="Chen L."/>
            <person name="Yue Q."/>
            <person name="Zhang X."/>
            <person name="Xiang M."/>
            <person name="Wang C."/>
            <person name="Li S."/>
            <person name="Che Y."/>
            <person name="Ortiz-Lopez F.J."/>
            <person name="Bills G.F."/>
            <person name="Liu X."/>
            <person name="An Z."/>
        </authorList>
    </citation>
    <scope>NUCLEOTIDE SEQUENCE [LARGE SCALE GENOMIC DNA]</scope>
    <source>
        <strain evidence="5">ATCC 20868 / MF5171</strain>
    </source>
</reference>
<dbReference type="PRINTS" id="PR00081">
    <property type="entry name" value="GDHRDH"/>
</dbReference>
<keyword evidence="2" id="KW-0521">NADP</keyword>
<evidence type="ECO:0000313" key="4">
    <source>
        <dbReference type="EMBL" id="EPE26245.1"/>
    </source>
</evidence>
<dbReference type="OrthoDB" id="191139at2759"/>
<protein>
    <submittedName>
        <fullName evidence="4">NAD(P)-binding Rossmann-fold containing protein</fullName>
    </submittedName>
</protein>
<proteinExistence type="inferred from homology"/>
<dbReference type="AlphaFoldDB" id="S3CKH8"/>
<dbReference type="Gene3D" id="3.40.50.720">
    <property type="entry name" value="NAD(P)-binding Rossmann-like Domain"/>
    <property type="match status" value="1"/>
</dbReference>
<dbReference type="RefSeq" id="XP_008087564.1">
    <property type="nucleotide sequence ID" value="XM_008089373.1"/>
</dbReference>
<evidence type="ECO:0000256" key="1">
    <source>
        <dbReference type="ARBA" id="ARBA00006484"/>
    </source>
</evidence>
<dbReference type="PANTHER" id="PTHR24320">
    <property type="entry name" value="RETINOL DEHYDROGENASE"/>
    <property type="match status" value="1"/>
</dbReference>
<dbReference type="SUPFAM" id="SSF51735">
    <property type="entry name" value="NAD(P)-binding Rossmann-fold domains"/>
    <property type="match status" value="1"/>
</dbReference>
<evidence type="ECO:0000256" key="2">
    <source>
        <dbReference type="ARBA" id="ARBA00022857"/>
    </source>
</evidence>
<accession>S3CKH8</accession>
<dbReference type="OMA" id="FAQQESK"/>
<dbReference type="GO" id="GO:0016491">
    <property type="term" value="F:oxidoreductase activity"/>
    <property type="evidence" value="ECO:0007669"/>
    <property type="project" value="UniProtKB-KW"/>
</dbReference>
<keyword evidence="5" id="KW-1185">Reference proteome</keyword>
<dbReference type="GeneID" id="19461215"/>
<dbReference type="Proteomes" id="UP000016922">
    <property type="component" value="Unassembled WGS sequence"/>
</dbReference>
<dbReference type="HOGENOM" id="CLU_010194_44_6_1"/>
<comment type="similarity">
    <text evidence="1">Belongs to the short-chain dehydrogenases/reductases (SDR) family.</text>
</comment>
<sequence>MALSSMLTQYFPPPPTLTESSLPSQKGKIFIITGGNAGVGLELIKLLYPTGATIYMASRSSERASAAIKTITSSNSENAKNLKFLQLDLNDLHSVRAAAKKFQNLEGKLDVLWNNAGIGTVPVGTKTEQGIEANMGVNVIGPLLFSTLLVPQLRAAAASAPAGSVRVVWTSSWMMEGGAPKGGYTLSELEKGGSKDATVNYSTSKAANFIVSNEFQKRYGKEGIVSVCQNPGNLNTTIYDSVNRVVMVFVRWFLLHPVKMGAYTEVFAGLGEGVGGGYVIPWGRVQERRKNPRGDIWEAMENGKGEVLWEWCFKKIDACKEKV</sequence>
<dbReference type="PANTHER" id="PTHR24320:SF236">
    <property type="entry name" value="SHORT-CHAIN DEHYDROGENASE-RELATED"/>
    <property type="match status" value="1"/>
</dbReference>
<dbReference type="eggNOG" id="KOG1208">
    <property type="taxonomic scope" value="Eukaryota"/>
</dbReference>
<evidence type="ECO:0000256" key="3">
    <source>
        <dbReference type="ARBA" id="ARBA00023002"/>
    </source>
</evidence>
<evidence type="ECO:0000313" key="5">
    <source>
        <dbReference type="Proteomes" id="UP000016922"/>
    </source>
</evidence>
<dbReference type="InterPro" id="IPR036291">
    <property type="entry name" value="NAD(P)-bd_dom_sf"/>
</dbReference>
<organism evidence="4 5">
    <name type="scientific">Glarea lozoyensis (strain ATCC 20868 / MF5171)</name>
    <dbReference type="NCBI Taxonomy" id="1116229"/>
    <lineage>
        <taxon>Eukaryota</taxon>
        <taxon>Fungi</taxon>
        <taxon>Dikarya</taxon>
        <taxon>Ascomycota</taxon>
        <taxon>Pezizomycotina</taxon>
        <taxon>Leotiomycetes</taxon>
        <taxon>Helotiales</taxon>
        <taxon>Helotiaceae</taxon>
        <taxon>Glarea</taxon>
    </lineage>
</organism>
<name>S3CKH8_GLAL2</name>
<keyword evidence="3" id="KW-0560">Oxidoreductase</keyword>
<dbReference type="Pfam" id="PF00106">
    <property type="entry name" value="adh_short"/>
    <property type="match status" value="1"/>
</dbReference>
<dbReference type="InterPro" id="IPR002347">
    <property type="entry name" value="SDR_fam"/>
</dbReference>
<dbReference type="KEGG" id="glz:GLAREA_02157"/>
<gene>
    <name evidence="4" type="ORF">GLAREA_02157</name>
</gene>
<dbReference type="EMBL" id="KE145371">
    <property type="protein sequence ID" value="EPE26245.1"/>
    <property type="molecule type" value="Genomic_DNA"/>
</dbReference>